<dbReference type="Pfam" id="PF02221">
    <property type="entry name" value="E1_DerP2_DerF2"/>
    <property type="match status" value="1"/>
</dbReference>
<dbReference type="InterPro" id="IPR003172">
    <property type="entry name" value="ML_dom"/>
</dbReference>
<feature type="domain" description="MD-2-related lipid-recognition" evidence="5">
    <location>
        <begin position="24"/>
        <end position="151"/>
    </location>
</feature>
<evidence type="ECO:0000313" key="6">
    <source>
        <dbReference type="EMBL" id="KAH8381538.1"/>
    </source>
</evidence>
<dbReference type="FunFam" id="2.60.40.770:FF:000001">
    <property type="entry name" value="NPC intracellular cholesterol transporter 2"/>
    <property type="match status" value="1"/>
</dbReference>
<accession>A0AAD4KA16</accession>
<keyword evidence="7" id="KW-1185">Reference proteome</keyword>
<dbReference type="PANTHER" id="PTHR11306:SF55">
    <property type="entry name" value="GEO08227P1-RELATED"/>
    <property type="match status" value="1"/>
</dbReference>
<evidence type="ECO:0000256" key="2">
    <source>
        <dbReference type="ARBA" id="ARBA00006370"/>
    </source>
</evidence>
<dbReference type="GO" id="GO:0005576">
    <property type="term" value="C:extracellular region"/>
    <property type="evidence" value="ECO:0007669"/>
    <property type="project" value="UniProtKB-SubCell"/>
</dbReference>
<dbReference type="InterPro" id="IPR039670">
    <property type="entry name" value="NPC2-like"/>
</dbReference>
<comment type="subcellular location">
    <subcellularLocation>
        <location evidence="1">Secreted</location>
    </subcellularLocation>
</comment>
<evidence type="ECO:0000313" key="7">
    <source>
        <dbReference type="Proteomes" id="UP001200034"/>
    </source>
</evidence>
<reference evidence="6" key="1">
    <citation type="journal article" date="2021" name="Mol. Ecol. Resour.">
        <title>Phylogenomic analyses of the genus Drosophila reveals genomic signals of climate adaptation.</title>
        <authorList>
            <person name="Li F."/>
            <person name="Rane R.V."/>
            <person name="Luria V."/>
            <person name="Xiong Z."/>
            <person name="Chen J."/>
            <person name="Li Z."/>
            <person name="Catullo R.A."/>
            <person name="Griffin P.C."/>
            <person name="Schiffer M."/>
            <person name="Pearce S."/>
            <person name="Lee S.F."/>
            <person name="McElroy K."/>
            <person name="Stocker A."/>
            <person name="Shirriffs J."/>
            <person name="Cockerell F."/>
            <person name="Coppin C."/>
            <person name="Sgro C.M."/>
            <person name="Karger A."/>
            <person name="Cain J.W."/>
            <person name="Weber J.A."/>
            <person name="Santpere G."/>
            <person name="Kirschner M.W."/>
            <person name="Hoffmann A.A."/>
            <person name="Oakeshott J.G."/>
            <person name="Zhang G."/>
        </authorList>
    </citation>
    <scope>NUCLEOTIDE SEQUENCE</scope>
    <source>
        <strain evidence="6">BGI-SZ-2011g</strain>
    </source>
</reference>
<dbReference type="SMART" id="SM00737">
    <property type="entry name" value="ML"/>
    <property type="match status" value="1"/>
</dbReference>
<feature type="signal peptide" evidence="4">
    <location>
        <begin position="1"/>
        <end position="19"/>
    </location>
</feature>
<evidence type="ECO:0000256" key="3">
    <source>
        <dbReference type="ARBA" id="ARBA00022525"/>
    </source>
</evidence>
<name>A0AAD4KA16_9MUSC</name>
<dbReference type="Proteomes" id="UP001200034">
    <property type="component" value="Unassembled WGS sequence"/>
</dbReference>
<gene>
    <name evidence="6" type="ORF">KR093_007651</name>
</gene>
<dbReference type="GO" id="GO:0015918">
    <property type="term" value="P:sterol transport"/>
    <property type="evidence" value="ECO:0007669"/>
    <property type="project" value="InterPro"/>
</dbReference>
<evidence type="ECO:0000256" key="4">
    <source>
        <dbReference type="SAM" id="SignalP"/>
    </source>
</evidence>
<proteinExistence type="inferred from homology"/>
<dbReference type="EMBL" id="JAJJHW010000824">
    <property type="protein sequence ID" value="KAH8381538.1"/>
    <property type="molecule type" value="Genomic_DNA"/>
</dbReference>
<dbReference type="PANTHER" id="PTHR11306">
    <property type="entry name" value="NIEMANN PICK TYPE C2 PROTEIN NPC2-RELATED"/>
    <property type="match status" value="1"/>
</dbReference>
<evidence type="ECO:0000259" key="5">
    <source>
        <dbReference type="SMART" id="SM00737"/>
    </source>
</evidence>
<dbReference type="SUPFAM" id="SSF81296">
    <property type="entry name" value="E set domains"/>
    <property type="match status" value="1"/>
</dbReference>
<comment type="caution">
    <text evidence="6">The sequence shown here is derived from an EMBL/GenBank/DDBJ whole genome shotgun (WGS) entry which is preliminary data.</text>
</comment>
<keyword evidence="4" id="KW-0732">Signal</keyword>
<organism evidence="6 7">
    <name type="scientific">Drosophila rubida</name>
    <dbReference type="NCBI Taxonomy" id="30044"/>
    <lineage>
        <taxon>Eukaryota</taxon>
        <taxon>Metazoa</taxon>
        <taxon>Ecdysozoa</taxon>
        <taxon>Arthropoda</taxon>
        <taxon>Hexapoda</taxon>
        <taxon>Insecta</taxon>
        <taxon>Pterygota</taxon>
        <taxon>Neoptera</taxon>
        <taxon>Endopterygota</taxon>
        <taxon>Diptera</taxon>
        <taxon>Brachycera</taxon>
        <taxon>Muscomorpha</taxon>
        <taxon>Ephydroidea</taxon>
        <taxon>Drosophilidae</taxon>
        <taxon>Drosophila</taxon>
    </lineage>
</organism>
<dbReference type="GO" id="GO:0032934">
    <property type="term" value="F:sterol binding"/>
    <property type="evidence" value="ECO:0007669"/>
    <property type="project" value="InterPro"/>
</dbReference>
<feature type="chain" id="PRO_5042175166" description="MD-2-related lipid-recognition domain-containing protein" evidence="4">
    <location>
        <begin position="20"/>
        <end position="155"/>
    </location>
</feature>
<dbReference type="AlphaFoldDB" id="A0AAD4KA16"/>
<sequence>MLHQSLLLSLLLLAALASAEVINFENCPDSIDVCPINEVRVDPCPQAASRAPCQIRRRRPATMSFDFTPTFDAERLEASLVWAKSETEELPLVTMERDACKATTCPVQSGKKHTYTIRIPIEAKFPVSPYTIRWAIKDPVSSKRCCFTVDIKVVR</sequence>
<comment type="similarity">
    <text evidence="2">Belongs to the NPC2 family.</text>
</comment>
<dbReference type="InterPro" id="IPR014756">
    <property type="entry name" value="Ig_E-set"/>
</dbReference>
<evidence type="ECO:0000256" key="1">
    <source>
        <dbReference type="ARBA" id="ARBA00004613"/>
    </source>
</evidence>
<dbReference type="Gene3D" id="2.60.40.770">
    <property type="match status" value="1"/>
</dbReference>
<keyword evidence="3" id="KW-0964">Secreted</keyword>
<protein>
    <recommendedName>
        <fullName evidence="5">MD-2-related lipid-recognition domain-containing protein</fullName>
    </recommendedName>
</protein>